<keyword evidence="6 11" id="KW-0812">Transmembrane</keyword>
<comment type="subcellular location">
    <subcellularLocation>
        <location evidence="1">Cell membrane</location>
        <topology evidence="1">Multi-pass membrane protein</topology>
    </subcellularLocation>
</comment>
<keyword evidence="2" id="KW-0813">Transport</keyword>
<evidence type="ECO:0000256" key="6">
    <source>
        <dbReference type="ARBA" id="ARBA00022692"/>
    </source>
</evidence>
<dbReference type="GO" id="GO:0005886">
    <property type="term" value="C:plasma membrane"/>
    <property type="evidence" value="ECO:0007669"/>
    <property type="project" value="UniProtKB-SubCell"/>
</dbReference>
<evidence type="ECO:0000256" key="8">
    <source>
        <dbReference type="ARBA" id="ARBA00023136"/>
    </source>
</evidence>
<reference evidence="12" key="1">
    <citation type="journal article" date="2020" name="mSystems">
        <title>Genome- and Community-Level Interaction Insights into Carbon Utilization and Element Cycling Functions of Hydrothermarchaeota in Hydrothermal Sediment.</title>
        <authorList>
            <person name="Zhou Z."/>
            <person name="Liu Y."/>
            <person name="Xu W."/>
            <person name="Pan J."/>
            <person name="Luo Z.H."/>
            <person name="Li M."/>
        </authorList>
    </citation>
    <scope>NUCLEOTIDE SEQUENCE [LARGE SCALE GENOMIC DNA]</scope>
    <source>
        <strain evidence="12">SpSt-102</strain>
    </source>
</reference>
<keyword evidence="4" id="KW-0997">Cell inner membrane</keyword>
<dbReference type="PANTHER" id="PTHR32196:SF32">
    <property type="entry name" value="XYLOSE TRANSPORT SYSTEM PERMEASE PROTEIN XYLH"/>
    <property type="match status" value="1"/>
</dbReference>
<evidence type="ECO:0000256" key="7">
    <source>
        <dbReference type="ARBA" id="ARBA00022989"/>
    </source>
</evidence>
<keyword evidence="5" id="KW-0762">Sugar transport</keyword>
<feature type="transmembrane region" description="Helical" evidence="11">
    <location>
        <begin position="197"/>
        <end position="215"/>
    </location>
</feature>
<feature type="transmembrane region" description="Helical" evidence="11">
    <location>
        <begin position="39"/>
        <end position="60"/>
    </location>
</feature>
<dbReference type="GO" id="GO:0022857">
    <property type="term" value="F:transmembrane transporter activity"/>
    <property type="evidence" value="ECO:0007669"/>
    <property type="project" value="InterPro"/>
</dbReference>
<evidence type="ECO:0000256" key="10">
    <source>
        <dbReference type="ARBA" id="ARBA00035686"/>
    </source>
</evidence>
<accession>A0A7C5ZC51</accession>
<evidence type="ECO:0000256" key="4">
    <source>
        <dbReference type="ARBA" id="ARBA00022519"/>
    </source>
</evidence>
<dbReference type="EMBL" id="DRUZ01000017">
    <property type="protein sequence ID" value="HHS01177.1"/>
    <property type="molecule type" value="Genomic_DNA"/>
</dbReference>
<evidence type="ECO:0000256" key="11">
    <source>
        <dbReference type="SAM" id="Phobius"/>
    </source>
</evidence>
<feature type="transmembrane region" description="Helical" evidence="11">
    <location>
        <begin position="91"/>
        <end position="111"/>
    </location>
</feature>
<evidence type="ECO:0000256" key="2">
    <source>
        <dbReference type="ARBA" id="ARBA00022448"/>
    </source>
</evidence>
<feature type="transmembrane region" description="Helical" evidence="11">
    <location>
        <begin position="156"/>
        <end position="176"/>
    </location>
</feature>
<proteinExistence type="predicted"/>
<dbReference type="Pfam" id="PF02653">
    <property type="entry name" value="BPD_transp_2"/>
    <property type="match status" value="1"/>
</dbReference>
<feature type="transmembrane region" description="Helical" evidence="11">
    <location>
        <begin position="118"/>
        <end position="136"/>
    </location>
</feature>
<name>A0A7C5ZC51_9FIRM</name>
<keyword evidence="7 11" id="KW-1133">Transmembrane helix</keyword>
<dbReference type="InterPro" id="IPR001851">
    <property type="entry name" value="ABC_transp_permease"/>
</dbReference>
<feature type="transmembrane region" description="Helical" evidence="11">
    <location>
        <begin position="272"/>
        <end position="291"/>
    </location>
</feature>
<gene>
    <name evidence="12" type="ORF">ENL71_01320</name>
</gene>
<keyword evidence="8 11" id="KW-0472">Membrane</keyword>
<evidence type="ECO:0000313" key="12">
    <source>
        <dbReference type="EMBL" id="HHS01177.1"/>
    </source>
</evidence>
<evidence type="ECO:0000256" key="5">
    <source>
        <dbReference type="ARBA" id="ARBA00022597"/>
    </source>
</evidence>
<feature type="transmembrane region" description="Helical" evidence="11">
    <location>
        <begin position="221"/>
        <end position="238"/>
    </location>
</feature>
<dbReference type="PANTHER" id="PTHR32196">
    <property type="entry name" value="ABC TRANSPORTER PERMEASE PROTEIN YPHD-RELATED-RELATED"/>
    <property type="match status" value="1"/>
</dbReference>
<evidence type="ECO:0000256" key="1">
    <source>
        <dbReference type="ARBA" id="ARBA00004651"/>
    </source>
</evidence>
<keyword evidence="3" id="KW-1003">Cell membrane</keyword>
<evidence type="ECO:0000256" key="3">
    <source>
        <dbReference type="ARBA" id="ARBA00022475"/>
    </source>
</evidence>
<comment type="caution">
    <text evidence="12">The sequence shown here is derived from an EMBL/GenBank/DDBJ whole genome shotgun (WGS) entry which is preliminary data.</text>
</comment>
<dbReference type="AlphaFoldDB" id="A0A7C5ZC51"/>
<comment type="function">
    <text evidence="9">Part of the binding-protein-dependent transport system for D-xylose. Probably responsible for the translocation of the substrate across the membrane.</text>
</comment>
<sequence length="373" mass="39661">MNLKKNLRTYTLIIAILLIWTIFTILTDGNFLTPRNLSMLARQMAITALVAIGMVFVIVAGHIDLSVGSVVGFTGAIAGVLQVWNGWSTPATVIAVLIVGILIGIWQGYWVAYRGVPAFIVTLAGMLIFRGGVLLASKGITISPFKDSFRFIGQGYLNKAVSIVFGVVLIAGYLLLTINQRNRRKKYNLEVLPMSLEVAKAAVVIALIAAFTGVMISYEGISIPVLILVIFTILLTFISQNTTFGKYVYAIGGNKEAASLSGINIKSVTMKIFILMGFLSALAGIVLTSRLDAATSGAGTNMELDAIAAAILGGTSTLGGEGTVPGAIIGALIMASIDNGMSLLNLEYSYQLIVKGLVLVFAVWLDIMSRKKA</sequence>
<feature type="transmembrane region" description="Helical" evidence="11">
    <location>
        <begin position="348"/>
        <end position="367"/>
    </location>
</feature>
<protein>
    <recommendedName>
        <fullName evidence="10">Xylose transport system permease protein XylH</fullName>
    </recommendedName>
</protein>
<dbReference type="CDD" id="cd06579">
    <property type="entry name" value="TM_PBP1_transp_AraH_like"/>
    <property type="match status" value="1"/>
</dbReference>
<evidence type="ECO:0000256" key="9">
    <source>
        <dbReference type="ARBA" id="ARBA00035611"/>
    </source>
</evidence>
<organism evidence="12">
    <name type="scientific">Caldicellulosiruptor owensensis</name>
    <dbReference type="NCBI Taxonomy" id="55205"/>
    <lineage>
        <taxon>Bacteria</taxon>
        <taxon>Bacillati</taxon>
        <taxon>Bacillota</taxon>
        <taxon>Bacillota incertae sedis</taxon>
        <taxon>Caldicellulosiruptorales</taxon>
        <taxon>Caldicellulosiruptoraceae</taxon>
        <taxon>Caldicellulosiruptor</taxon>
    </lineage>
</organism>
<feature type="transmembrane region" description="Helical" evidence="11">
    <location>
        <begin position="7"/>
        <end position="27"/>
    </location>
</feature>